<dbReference type="SUPFAM" id="SSF53300">
    <property type="entry name" value="vWA-like"/>
    <property type="match status" value="1"/>
</dbReference>
<dbReference type="Gene3D" id="3.40.50.410">
    <property type="entry name" value="von Willebrand factor, type A domain"/>
    <property type="match status" value="1"/>
</dbReference>
<keyword evidence="1" id="KW-0175">Coiled coil</keyword>
<evidence type="ECO:0000256" key="1">
    <source>
        <dbReference type="SAM" id="Coils"/>
    </source>
</evidence>
<keyword evidence="2" id="KW-0812">Transmembrane</keyword>
<dbReference type="OrthoDB" id="9781333at2"/>
<dbReference type="RefSeq" id="WP_013629656.1">
    <property type="nucleotide sequence ID" value="NC_015174.1"/>
</dbReference>
<dbReference type="STRING" id="756272.Plabr_3339"/>
<evidence type="ECO:0000313" key="4">
    <source>
        <dbReference type="Proteomes" id="UP000006860"/>
    </source>
</evidence>
<gene>
    <name evidence="3" type="ordered locus">Plabr_3339</name>
</gene>
<feature type="transmembrane region" description="Helical" evidence="2">
    <location>
        <begin position="12"/>
        <end position="32"/>
    </location>
</feature>
<dbReference type="InterPro" id="IPR036465">
    <property type="entry name" value="vWFA_dom_sf"/>
</dbReference>
<dbReference type="PANTHER" id="PTHR37947">
    <property type="entry name" value="BLL2462 PROTEIN"/>
    <property type="match status" value="1"/>
</dbReference>
<feature type="coiled-coil region" evidence="1">
    <location>
        <begin position="97"/>
        <end position="127"/>
    </location>
</feature>
<evidence type="ECO:0008006" key="5">
    <source>
        <dbReference type="Google" id="ProtNLM"/>
    </source>
</evidence>
<dbReference type="eggNOG" id="COG5426">
    <property type="taxonomic scope" value="Bacteria"/>
</dbReference>
<dbReference type="PANTHER" id="PTHR37947:SF1">
    <property type="entry name" value="BLL2462 PROTEIN"/>
    <property type="match status" value="1"/>
</dbReference>
<reference evidence="4" key="1">
    <citation type="submission" date="2011-02" db="EMBL/GenBank/DDBJ databases">
        <title>The complete genome of Planctomyces brasiliensis DSM 5305.</title>
        <authorList>
            <person name="Lucas S."/>
            <person name="Copeland A."/>
            <person name="Lapidus A."/>
            <person name="Bruce D."/>
            <person name="Goodwin L."/>
            <person name="Pitluck S."/>
            <person name="Kyrpides N."/>
            <person name="Mavromatis K."/>
            <person name="Pagani I."/>
            <person name="Ivanova N."/>
            <person name="Ovchinnikova G."/>
            <person name="Lu M."/>
            <person name="Detter J.C."/>
            <person name="Han C."/>
            <person name="Land M."/>
            <person name="Hauser L."/>
            <person name="Markowitz V."/>
            <person name="Cheng J.-F."/>
            <person name="Hugenholtz P."/>
            <person name="Woyke T."/>
            <person name="Wu D."/>
            <person name="Tindall B."/>
            <person name="Pomrenke H.G."/>
            <person name="Brambilla E."/>
            <person name="Klenk H.-P."/>
            <person name="Eisen J.A."/>
        </authorList>
    </citation>
    <scope>NUCLEOTIDE SEQUENCE [LARGE SCALE GENOMIC DNA]</scope>
    <source>
        <strain evidence="4">ATCC 49424 / DSM 5305 / JCM 21570 / NBRC 103401 / IFAM 1448</strain>
    </source>
</reference>
<dbReference type="KEGG" id="pbs:Plabr_3339"/>
<evidence type="ECO:0000256" key="2">
    <source>
        <dbReference type="SAM" id="Phobius"/>
    </source>
</evidence>
<evidence type="ECO:0000313" key="3">
    <source>
        <dbReference type="EMBL" id="ADY60936.1"/>
    </source>
</evidence>
<dbReference type="Proteomes" id="UP000006860">
    <property type="component" value="Chromosome"/>
</dbReference>
<dbReference type="AlphaFoldDB" id="F0SL53"/>
<keyword evidence="2" id="KW-1133">Transmembrane helix</keyword>
<dbReference type="SUPFAM" id="SSF52317">
    <property type="entry name" value="Class I glutamine amidotransferase-like"/>
    <property type="match status" value="1"/>
</dbReference>
<accession>F0SL53</accession>
<proteinExistence type="predicted"/>
<keyword evidence="2" id="KW-0472">Membrane</keyword>
<name>F0SL53_RUBBR</name>
<dbReference type="Gene3D" id="3.40.50.880">
    <property type="match status" value="1"/>
</dbReference>
<dbReference type="eggNOG" id="COG2304">
    <property type="taxonomic scope" value="Bacteria"/>
</dbReference>
<sequence length="763" mass="84088">MSNVRFTIDPIWSLPIVLLTMCGLVAIVWFGYRLARSLPPGSRHMLLGLRFATAVLLGVAMLRPQLQWMANDSESAAVWLAADASRSMSVQDSSAGNTRRERLLQLLEDTNAELEDLQDEVDLQRYDFSQSLTATQQFTPGAEGQQTALGSILRDASRAQGQRPLKAVFLLTDGAQRAVPPFDLDPRLMARELGETGVSLYLVPIGQATSSLASADVAIEEIQVDPVVFEKKRVPVRVTVRWTGAANKRLRVQLLLENRSGKRADESGPLEPIPSSQYSTTTVEIDTRYPNGSEMVELSFTPELAGEFKLAAQVAPLEGEVQTRNNSRQTLINVRKGGLRIAYFDVFRTEIKSIRQLNSSDKIQVDFQLMRSGAVPSNQQLDMQWFEPGRYDVYVLGDVTAEQLGEPFLQALAQRVRDGAGLLMLGGYRTYAAGGYGLSPLQDLIPIKLPGQRAIPGGEFDRTGQIKADVSLVPTQAGNAHYVTRIDTPSQNTAAWQQLPPFSGATRIRAKSDFVEVLAVSEAGDHLIVAAETGRARVMCLAFDQTYLWSQAGFDEAHRRFWRQTALWLAHKELETDQPVWLTVTPKAVDPGGRISLEYGARTEQGDPIPDARFNVQITGPDGAQESISGVSAGDSQTAAFSKTTTPGDYFVSVGASVNGNPVGFPAQSRFLVHDRDLELDYPIVDRALLADLAQQAGLTTDSRVINPEDFQAFLQDFLERKPWKRGQNITASWNLWDGWPILLLFTGLMTAEWVLRKRAGLV</sequence>
<organism evidence="3 4">
    <name type="scientific">Rubinisphaera brasiliensis (strain ATCC 49424 / DSM 5305 / JCM 21570 / IAM 15109 / NBRC 103401 / IFAM 1448)</name>
    <name type="common">Planctomyces brasiliensis</name>
    <dbReference type="NCBI Taxonomy" id="756272"/>
    <lineage>
        <taxon>Bacteria</taxon>
        <taxon>Pseudomonadati</taxon>
        <taxon>Planctomycetota</taxon>
        <taxon>Planctomycetia</taxon>
        <taxon>Planctomycetales</taxon>
        <taxon>Planctomycetaceae</taxon>
        <taxon>Rubinisphaera</taxon>
    </lineage>
</organism>
<keyword evidence="4" id="KW-1185">Reference proteome</keyword>
<protein>
    <recommendedName>
        <fullName evidence="5">Glutamine amidotransferase domain-containing protein</fullName>
    </recommendedName>
</protein>
<dbReference type="InterPro" id="IPR029062">
    <property type="entry name" value="Class_I_gatase-like"/>
</dbReference>
<feature type="transmembrane region" description="Helical" evidence="2">
    <location>
        <begin position="44"/>
        <end position="62"/>
    </location>
</feature>
<dbReference type="EMBL" id="CP002546">
    <property type="protein sequence ID" value="ADY60936.1"/>
    <property type="molecule type" value="Genomic_DNA"/>
</dbReference>
<dbReference type="HOGENOM" id="CLU_013447_1_0_0"/>